<gene>
    <name evidence="2" type="ORF">Spb1_19140</name>
</gene>
<organism evidence="2 3">
    <name type="scientific">Planctopirus ephydatiae</name>
    <dbReference type="NCBI Taxonomy" id="2528019"/>
    <lineage>
        <taxon>Bacteria</taxon>
        <taxon>Pseudomonadati</taxon>
        <taxon>Planctomycetota</taxon>
        <taxon>Planctomycetia</taxon>
        <taxon>Planctomycetales</taxon>
        <taxon>Planctomycetaceae</taxon>
        <taxon>Planctopirus</taxon>
    </lineage>
</organism>
<reference evidence="2 3" key="1">
    <citation type="submission" date="2019-02" db="EMBL/GenBank/DDBJ databases">
        <title>Deep-cultivation of Planctomycetes and their phenomic and genomic characterization uncovers novel biology.</title>
        <authorList>
            <person name="Wiegand S."/>
            <person name="Jogler M."/>
            <person name="Boedeker C."/>
            <person name="Pinto D."/>
            <person name="Vollmers J."/>
            <person name="Rivas-Marin E."/>
            <person name="Kohn T."/>
            <person name="Peeters S.H."/>
            <person name="Heuer A."/>
            <person name="Rast P."/>
            <person name="Oberbeckmann S."/>
            <person name="Bunk B."/>
            <person name="Jeske O."/>
            <person name="Meyerdierks A."/>
            <person name="Storesund J.E."/>
            <person name="Kallscheuer N."/>
            <person name="Luecker S."/>
            <person name="Lage O.M."/>
            <person name="Pohl T."/>
            <person name="Merkel B.J."/>
            <person name="Hornburger P."/>
            <person name="Mueller R.-W."/>
            <person name="Bruemmer F."/>
            <person name="Labrenz M."/>
            <person name="Spormann A.M."/>
            <person name="Op den Camp H."/>
            <person name="Overmann J."/>
            <person name="Amann R."/>
            <person name="Jetten M.S.M."/>
            <person name="Mascher T."/>
            <person name="Medema M.H."/>
            <person name="Devos D.P."/>
            <person name="Kaster A.-K."/>
            <person name="Ovreas L."/>
            <person name="Rohde M."/>
            <person name="Galperin M.Y."/>
            <person name="Jogler C."/>
        </authorList>
    </citation>
    <scope>NUCLEOTIDE SEQUENCE [LARGE SCALE GENOMIC DNA]</scope>
    <source>
        <strain evidence="2 3">Spb1</strain>
    </source>
</reference>
<dbReference type="OrthoDB" id="214493at2"/>
<keyword evidence="1" id="KW-0472">Membrane</keyword>
<dbReference type="KEGG" id="peh:Spb1_19140"/>
<protein>
    <submittedName>
        <fullName evidence="2">Uncharacterized protein</fullName>
    </submittedName>
</protein>
<dbReference type="EMBL" id="CP036299">
    <property type="protein sequence ID" value="QDV29987.1"/>
    <property type="molecule type" value="Genomic_DNA"/>
</dbReference>
<keyword evidence="1" id="KW-0812">Transmembrane</keyword>
<evidence type="ECO:0000256" key="1">
    <source>
        <dbReference type="SAM" id="Phobius"/>
    </source>
</evidence>
<proteinExistence type="predicted"/>
<evidence type="ECO:0000313" key="2">
    <source>
        <dbReference type="EMBL" id="QDV29987.1"/>
    </source>
</evidence>
<dbReference type="RefSeq" id="WP_145298623.1">
    <property type="nucleotide sequence ID" value="NZ_CP036299.1"/>
</dbReference>
<accession>A0A518GN32</accession>
<sequence>MKPDRSDSSRSESSFAQFEGLLQLARAEKVSEVEVVNKVMAQIHQEELASRRSSKDVSAVLRSPTDDFWGRVDTGLRSGIWAAAASAALMLFSIWWGYSSLQLLSDPTGMWIRSPSLAWRAIDI</sequence>
<feature type="transmembrane region" description="Helical" evidence="1">
    <location>
        <begin position="79"/>
        <end position="98"/>
    </location>
</feature>
<dbReference type="Proteomes" id="UP000315349">
    <property type="component" value="Chromosome"/>
</dbReference>
<keyword evidence="1" id="KW-1133">Transmembrane helix</keyword>
<dbReference type="AlphaFoldDB" id="A0A518GN32"/>
<name>A0A518GN32_9PLAN</name>
<evidence type="ECO:0000313" key="3">
    <source>
        <dbReference type="Proteomes" id="UP000315349"/>
    </source>
</evidence>
<keyword evidence="3" id="KW-1185">Reference proteome</keyword>